<dbReference type="EMBL" id="LT635613">
    <property type="protein sequence ID" value="VUZ93424.1"/>
    <property type="molecule type" value="Genomic_DNA"/>
</dbReference>
<evidence type="ECO:0000256" key="1">
    <source>
        <dbReference type="SAM" id="Phobius"/>
    </source>
</evidence>
<name>A0A564ZQB6_PLAVI</name>
<organism evidence="2 3">
    <name type="scientific">Plasmodium vivax</name>
    <name type="common">malaria parasite P. vivax</name>
    <dbReference type="NCBI Taxonomy" id="5855"/>
    <lineage>
        <taxon>Eukaryota</taxon>
        <taxon>Sar</taxon>
        <taxon>Alveolata</taxon>
        <taxon>Apicomplexa</taxon>
        <taxon>Aconoidasida</taxon>
        <taxon>Haemosporida</taxon>
        <taxon>Plasmodiidae</taxon>
        <taxon>Plasmodium</taxon>
        <taxon>Plasmodium (Plasmodium)</taxon>
    </lineage>
</organism>
<accession>A0A564ZQB6</accession>
<dbReference type="Proteomes" id="UP000220605">
    <property type="component" value="Chromosome 2"/>
</dbReference>
<gene>
    <name evidence="2" type="ORF">PVP01_0219400</name>
</gene>
<keyword evidence="1" id="KW-1133">Transmembrane helix</keyword>
<dbReference type="OrthoDB" id="382559at2759"/>
<feature type="transmembrane region" description="Helical" evidence="1">
    <location>
        <begin position="404"/>
        <end position="428"/>
    </location>
</feature>
<proteinExistence type="predicted"/>
<keyword evidence="1" id="KW-0472">Membrane</keyword>
<keyword evidence="1" id="KW-0812">Transmembrane</keyword>
<reference evidence="3" key="1">
    <citation type="submission" date="2016-07" db="EMBL/GenBank/DDBJ databases">
        <authorList>
            <consortium name="Pathogen Informatics"/>
        </authorList>
    </citation>
    <scope>NUCLEOTIDE SEQUENCE [LARGE SCALE GENOMIC DNA]</scope>
</reference>
<sequence>MSEKEPDYSFFNNFASSYKIECERDQASYTTIDAYYCEGPEFQYNVGNQVEGICKNMVKLYNHAILNQQLNKNVFSQKKVPEFINYWINSHLTKAGIKDIQKPQIFQKFDAISKIFDQQSLLKGKIYHIKEKEVDGMNILYELYKNIYELEQKEKNYFETFLKIFKKHYNQGLIKCFNEGNVKFCQELNKYREFYEGNKKKELSEICDNKECPSLTELTLLASASKKEHLNIAEIGSKLIKGSDISSLNGLSFLETEDYSKLKDLISLQYNLRMEKDEDEKNSVMLEILYQYLKYCNKHNNIWYLEQFINEFINKYYNKEEKYYEKLFTNCKSEQTQTKVYCTYYKQCKSEFNKDFTLIENDIGNYKESIKEHFKKLTPDISLIQKALDLFKDFDSILRNSPTIMSTLIAVFLCLFFLYKLTTLSSIFRKEKKKRKIPLFYPQRIIQDVKVDNSGHNNPKPKGGKIRFAYQPS</sequence>
<dbReference type="AlphaFoldDB" id="A0A564ZQB6"/>
<evidence type="ECO:0000313" key="3">
    <source>
        <dbReference type="Proteomes" id="UP000220605"/>
    </source>
</evidence>
<evidence type="ECO:0000313" key="2">
    <source>
        <dbReference type="EMBL" id="VUZ93424.1"/>
    </source>
</evidence>
<protein>
    <submittedName>
        <fullName evidence="2">VIR protein</fullName>
    </submittedName>
</protein>
<dbReference type="VEuPathDB" id="PlasmoDB:PVP01_0219400"/>
<dbReference type="VEuPathDB" id="PlasmoDB:PVW1_000028000"/>
<dbReference type="VEuPathDB" id="PlasmoDB:PVX_009600"/>
<dbReference type="VEuPathDB" id="PlasmoDB:PVPAM_010009200"/>